<dbReference type="InParanoid" id="F0ZWZ1"/>
<evidence type="ECO:0000313" key="1">
    <source>
        <dbReference type="EMBL" id="EGC31538.1"/>
    </source>
</evidence>
<dbReference type="Proteomes" id="UP000001064">
    <property type="component" value="Unassembled WGS sequence"/>
</dbReference>
<reference evidence="2" key="1">
    <citation type="journal article" date="2011" name="Genome Biol.">
        <title>Comparative genomics of the social amoebae Dictyostelium discoideum and Dictyostelium purpureum.</title>
        <authorList>
            <consortium name="US DOE Joint Genome Institute (JGI-PGF)"/>
            <person name="Sucgang R."/>
            <person name="Kuo A."/>
            <person name="Tian X."/>
            <person name="Salerno W."/>
            <person name="Parikh A."/>
            <person name="Feasley C.L."/>
            <person name="Dalin E."/>
            <person name="Tu H."/>
            <person name="Huang E."/>
            <person name="Barry K."/>
            <person name="Lindquist E."/>
            <person name="Shapiro H."/>
            <person name="Bruce D."/>
            <person name="Schmutz J."/>
            <person name="Salamov A."/>
            <person name="Fey P."/>
            <person name="Gaudet P."/>
            <person name="Anjard C."/>
            <person name="Babu M.M."/>
            <person name="Basu S."/>
            <person name="Bushmanova Y."/>
            <person name="van der Wel H."/>
            <person name="Katoh-Kurasawa M."/>
            <person name="Dinh C."/>
            <person name="Coutinho P.M."/>
            <person name="Saito T."/>
            <person name="Elias M."/>
            <person name="Schaap P."/>
            <person name="Kay R.R."/>
            <person name="Henrissat B."/>
            <person name="Eichinger L."/>
            <person name="Rivero F."/>
            <person name="Putnam N.H."/>
            <person name="West C.M."/>
            <person name="Loomis W.F."/>
            <person name="Chisholm R.L."/>
            <person name="Shaulsky G."/>
            <person name="Strassmann J.E."/>
            <person name="Queller D.C."/>
            <person name="Kuspa A."/>
            <person name="Grigoriev I.V."/>
        </authorList>
    </citation>
    <scope>NUCLEOTIDE SEQUENCE [LARGE SCALE GENOMIC DNA]</scope>
    <source>
        <strain evidence="2">QSDP1</strain>
    </source>
</reference>
<proteinExistence type="predicted"/>
<dbReference type="RefSeq" id="XP_003291938.1">
    <property type="nucleotide sequence ID" value="XM_003291890.1"/>
</dbReference>
<gene>
    <name evidence="1" type="ORF">DICPUDRAFT_82587</name>
</gene>
<dbReference type="AlphaFoldDB" id="F0ZWZ1"/>
<dbReference type="EMBL" id="GL871247">
    <property type="protein sequence ID" value="EGC31538.1"/>
    <property type="molecule type" value="Genomic_DNA"/>
</dbReference>
<dbReference type="VEuPathDB" id="AmoebaDB:DICPUDRAFT_82587"/>
<organism evidence="1 2">
    <name type="scientific">Dictyostelium purpureum</name>
    <name type="common">Slime mold</name>
    <dbReference type="NCBI Taxonomy" id="5786"/>
    <lineage>
        <taxon>Eukaryota</taxon>
        <taxon>Amoebozoa</taxon>
        <taxon>Evosea</taxon>
        <taxon>Eumycetozoa</taxon>
        <taxon>Dictyostelia</taxon>
        <taxon>Dictyosteliales</taxon>
        <taxon>Dictyosteliaceae</taxon>
        <taxon>Dictyostelium</taxon>
    </lineage>
</organism>
<sequence length="214" mass="24767">MKPVIDQNGKEKNDVVVLNDCIKYNHNSSYIRIQKVMDDMPEYKISFFRDSGCSSLREYYNFTCPEHGKKGIISPIMDVYCFNSSYLPFSYFTVTVQNTTCPTFNISLNSNITSSCPNYQYFRATPVEPFFNYFTITYFHNNKKNYLSFMCTRQGVSVFSIGQENIMNIICGFTEIVLETEEPIPLDSRSSKLTNEKIILTLVLILSIFTFIPM</sequence>
<evidence type="ECO:0000313" key="2">
    <source>
        <dbReference type="Proteomes" id="UP000001064"/>
    </source>
</evidence>
<keyword evidence="2" id="KW-1185">Reference proteome</keyword>
<dbReference type="GeneID" id="10505683"/>
<accession>F0ZWZ1</accession>
<name>F0ZWZ1_DICPU</name>
<dbReference type="KEGG" id="dpp:DICPUDRAFT_82587"/>
<protein>
    <submittedName>
        <fullName evidence="1">Uncharacterized protein</fullName>
    </submittedName>
</protein>